<feature type="transmembrane region" description="Helical" evidence="1">
    <location>
        <begin position="75"/>
        <end position="99"/>
    </location>
</feature>
<feature type="transmembrane region" description="Helical" evidence="1">
    <location>
        <begin position="236"/>
        <end position="260"/>
    </location>
</feature>
<keyword evidence="1" id="KW-1133">Transmembrane helix</keyword>
<gene>
    <name evidence="2" type="ordered locus">Snas_1706</name>
</gene>
<evidence type="ECO:0000313" key="2">
    <source>
        <dbReference type="EMBL" id="ADD41405.1"/>
    </source>
</evidence>
<keyword evidence="1" id="KW-0472">Membrane</keyword>
<dbReference type="STRING" id="446470.Snas_1706"/>
<organism evidence="2 3">
    <name type="scientific">Stackebrandtia nassauensis (strain DSM 44728 / CIP 108903 / NRRL B-16338 / NBRC 102104 / LLR-40K-21)</name>
    <dbReference type="NCBI Taxonomy" id="446470"/>
    <lineage>
        <taxon>Bacteria</taxon>
        <taxon>Bacillati</taxon>
        <taxon>Actinomycetota</taxon>
        <taxon>Actinomycetes</taxon>
        <taxon>Glycomycetales</taxon>
        <taxon>Glycomycetaceae</taxon>
        <taxon>Stackebrandtia</taxon>
    </lineage>
</organism>
<sequence>MTYAEENPSVDKAVEERFRRLLRAYPAWYRKQRGEEMLTTLMDASDGRDRPTAGQRADVVFGGLRKHLSAGSIPAAVVGVFVAVFVATLGAIGGSIAAWNTAVDLPDGAAADQLARQAVPEMGTDVYDYRHRDLFGWINMEGEPIDSLFAIADGDGYHAGRLAYEVEHKKDGYARLDEARDRLPGAGWDVGAVKSSDMEKSFSATRDGLVMEVRTAEFPDYPWYTEVDISRATPNLVPVLTVVGLIVGAVAGWMLTSWLARRVRPWSINRRAAMTGPLAFGGFILSFPTAICLYLVYTSLANPDDRVPVWSGFIWGPMAVVTMGGLGFVILGFLLGLAPKAKRRRVAQVAG</sequence>
<protein>
    <submittedName>
        <fullName evidence="2">Uncharacterized protein</fullName>
    </submittedName>
</protein>
<feature type="transmembrane region" description="Helical" evidence="1">
    <location>
        <begin position="309"/>
        <end position="335"/>
    </location>
</feature>
<keyword evidence="1" id="KW-0812">Transmembrane</keyword>
<dbReference type="HOGENOM" id="CLU_068054_0_0_11"/>
<accession>D3PXE2</accession>
<proteinExistence type="predicted"/>
<dbReference type="eggNOG" id="ENOG50348RK">
    <property type="taxonomic scope" value="Bacteria"/>
</dbReference>
<evidence type="ECO:0000256" key="1">
    <source>
        <dbReference type="SAM" id="Phobius"/>
    </source>
</evidence>
<keyword evidence="3" id="KW-1185">Reference proteome</keyword>
<dbReference type="KEGG" id="sna:Snas_1706"/>
<dbReference type="RefSeq" id="WP_013016976.1">
    <property type="nucleotide sequence ID" value="NC_013947.1"/>
</dbReference>
<reference evidence="2 3" key="1">
    <citation type="journal article" date="2009" name="Stand. Genomic Sci.">
        <title>Complete genome sequence of Stackebrandtia nassauensis type strain (LLR-40K-21).</title>
        <authorList>
            <person name="Munk C."/>
            <person name="Lapidus A."/>
            <person name="Copeland A."/>
            <person name="Jando M."/>
            <person name="Mayilraj S."/>
            <person name="Glavina Del Rio T."/>
            <person name="Nolan M."/>
            <person name="Chen F."/>
            <person name="Lucas S."/>
            <person name="Tice H."/>
            <person name="Cheng J.F."/>
            <person name="Han C."/>
            <person name="Detter J.C."/>
            <person name="Bruce D."/>
            <person name="Goodwin L."/>
            <person name="Chain P."/>
            <person name="Pitluck S."/>
            <person name="Goker M."/>
            <person name="Ovchinikova G."/>
            <person name="Pati A."/>
            <person name="Ivanova N."/>
            <person name="Mavromatis K."/>
            <person name="Chen A."/>
            <person name="Palaniappan K."/>
            <person name="Land M."/>
            <person name="Hauser L."/>
            <person name="Chang Y.J."/>
            <person name="Jeffries C.D."/>
            <person name="Bristow J."/>
            <person name="Eisen J.A."/>
            <person name="Markowitz V."/>
            <person name="Hugenholtz P."/>
            <person name="Kyrpides N.C."/>
            <person name="Klenk H.P."/>
        </authorList>
    </citation>
    <scope>NUCLEOTIDE SEQUENCE [LARGE SCALE GENOMIC DNA]</scope>
    <source>
        <strain evidence="3">DSM 44728 / CIP 108903 / NRRL B-16338 / NBRC 102104 / LLR-40K-21</strain>
    </source>
</reference>
<feature type="transmembrane region" description="Helical" evidence="1">
    <location>
        <begin position="272"/>
        <end position="297"/>
    </location>
</feature>
<name>D3PXE2_STANL</name>
<dbReference type="OrthoDB" id="3293522at2"/>
<dbReference type="Proteomes" id="UP000000844">
    <property type="component" value="Chromosome"/>
</dbReference>
<evidence type="ECO:0000313" key="3">
    <source>
        <dbReference type="Proteomes" id="UP000000844"/>
    </source>
</evidence>
<dbReference type="EMBL" id="CP001778">
    <property type="protein sequence ID" value="ADD41405.1"/>
    <property type="molecule type" value="Genomic_DNA"/>
</dbReference>
<dbReference type="AlphaFoldDB" id="D3PXE2"/>